<reference evidence="1 2" key="1">
    <citation type="submission" date="2023-12" db="EMBL/GenBank/DDBJ databases">
        <title>A high-quality genome assembly for Dillenia turbinata (Dilleniales).</title>
        <authorList>
            <person name="Chanderbali A."/>
        </authorList>
    </citation>
    <scope>NUCLEOTIDE SEQUENCE [LARGE SCALE GENOMIC DNA]</scope>
    <source>
        <strain evidence="1">LSX21</strain>
        <tissue evidence="1">Leaf</tissue>
    </source>
</reference>
<dbReference type="Proteomes" id="UP001370490">
    <property type="component" value="Unassembled WGS sequence"/>
</dbReference>
<evidence type="ECO:0000313" key="2">
    <source>
        <dbReference type="Proteomes" id="UP001370490"/>
    </source>
</evidence>
<sequence>MAMSKDFLESVLPKPELSGDDEDFPDMLGECLSSCFGGTSFRMFITLSTILAPIKTGLTLSLALICTLLTAGTELPLLRTVTFVTGLLEGEHDCRLGRAGGPGSTEEDRAAGAPGLPLEAERGLSGADVLKFGGASSEKPAISEGFQALDLTVGQAPRAGMGFFVAVDVEAGLVTEDGRRVGVADLELVAVGLDAGIEGLAVGVEDLAVALEVGVEDLAEAVGLVVGTVGLVAGLVAGTVVLVGAVALVGVAGLDGLDPDVTVGLLVGVAGLDPGPPDDKGLRVTPLEEFNPGDKTGCLDTELPLAAGSGSGFANWSHR</sequence>
<accession>A0AAN8VEZ8</accession>
<name>A0AAN8VEZ8_9MAGN</name>
<evidence type="ECO:0000313" key="1">
    <source>
        <dbReference type="EMBL" id="KAK6933025.1"/>
    </source>
</evidence>
<protein>
    <submittedName>
        <fullName evidence="1">Uncharacterized protein</fullName>
    </submittedName>
</protein>
<dbReference type="EMBL" id="JBAMMX010000009">
    <property type="protein sequence ID" value="KAK6933025.1"/>
    <property type="molecule type" value="Genomic_DNA"/>
</dbReference>
<proteinExistence type="predicted"/>
<keyword evidence="2" id="KW-1185">Reference proteome</keyword>
<dbReference type="AlphaFoldDB" id="A0AAN8VEZ8"/>
<organism evidence="1 2">
    <name type="scientific">Dillenia turbinata</name>
    <dbReference type="NCBI Taxonomy" id="194707"/>
    <lineage>
        <taxon>Eukaryota</taxon>
        <taxon>Viridiplantae</taxon>
        <taxon>Streptophyta</taxon>
        <taxon>Embryophyta</taxon>
        <taxon>Tracheophyta</taxon>
        <taxon>Spermatophyta</taxon>
        <taxon>Magnoliopsida</taxon>
        <taxon>eudicotyledons</taxon>
        <taxon>Gunneridae</taxon>
        <taxon>Pentapetalae</taxon>
        <taxon>Dilleniales</taxon>
        <taxon>Dilleniaceae</taxon>
        <taxon>Dillenia</taxon>
    </lineage>
</organism>
<comment type="caution">
    <text evidence="1">The sequence shown here is derived from an EMBL/GenBank/DDBJ whole genome shotgun (WGS) entry which is preliminary data.</text>
</comment>
<gene>
    <name evidence="1" type="ORF">RJ641_035919</name>
</gene>